<accession>X6MFB1</accession>
<evidence type="ECO:0000313" key="2">
    <source>
        <dbReference type="Proteomes" id="UP000023152"/>
    </source>
</evidence>
<organism evidence="1 2">
    <name type="scientific">Reticulomyxa filosa</name>
    <dbReference type="NCBI Taxonomy" id="46433"/>
    <lineage>
        <taxon>Eukaryota</taxon>
        <taxon>Sar</taxon>
        <taxon>Rhizaria</taxon>
        <taxon>Retaria</taxon>
        <taxon>Foraminifera</taxon>
        <taxon>Monothalamids</taxon>
        <taxon>Reticulomyxidae</taxon>
        <taxon>Reticulomyxa</taxon>
    </lineage>
</organism>
<protein>
    <submittedName>
        <fullName evidence="1">Uncharacterized protein</fullName>
    </submittedName>
</protein>
<sequence>MLQTYVYHQNELEMHYNGRRRLKNVKCYQSDRLDEVKISNVLDIREQILEFESAKDVSICVKTIVTHLSSKTLSSTIFDLWLHGLSLVLSRRDLNLLKELCCKMFASNTNDMPTDGRNVQRRSNFGLLLSKRTLGLAHQCLHGQICVMVGWVLQ</sequence>
<gene>
    <name evidence="1" type="ORF">RFI_25646</name>
</gene>
<reference evidence="1 2" key="1">
    <citation type="journal article" date="2013" name="Curr. Biol.">
        <title>The Genome of the Foraminiferan Reticulomyxa filosa.</title>
        <authorList>
            <person name="Glockner G."/>
            <person name="Hulsmann N."/>
            <person name="Schleicher M."/>
            <person name="Noegel A.A."/>
            <person name="Eichinger L."/>
            <person name="Gallinger C."/>
            <person name="Pawlowski J."/>
            <person name="Sierra R."/>
            <person name="Euteneuer U."/>
            <person name="Pillet L."/>
            <person name="Moustafa A."/>
            <person name="Platzer M."/>
            <person name="Groth M."/>
            <person name="Szafranski K."/>
            <person name="Schliwa M."/>
        </authorList>
    </citation>
    <scope>NUCLEOTIDE SEQUENCE [LARGE SCALE GENOMIC DNA]</scope>
</reference>
<dbReference type="EMBL" id="ASPP01022110">
    <property type="protein sequence ID" value="ETO11730.1"/>
    <property type="molecule type" value="Genomic_DNA"/>
</dbReference>
<comment type="caution">
    <text evidence="1">The sequence shown here is derived from an EMBL/GenBank/DDBJ whole genome shotgun (WGS) entry which is preliminary data.</text>
</comment>
<keyword evidence="2" id="KW-1185">Reference proteome</keyword>
<evidence type="ECO:0000313" key="1">
    <source>
        <dbReference type="EMBL" id="ETO11730.1"/>
    </source>
</evidence>
<name>X6MFB1_RETFI</name>
<proteinExistence type="predicted"/>
<dbReference type="AlphaFoldDB" id="X6MFB1"/>
<dbReference type="Proteomes" id="UP000023152">
    <property type="component" value="Unassembled WGS sequence"/>
</dbReference>